<name>A0A6H1ZVM7_9ZZZZ</name>
<dbReference type="EMBL" id="MT144266">
    <property type="protein sequence ID" value="QJA51471.1"/>
    <property type="molecule type" value="Genomic_DNA"/>
</dbReference>
<sequence>MCPEPEDQLSELEGKLLLFLRFGPASLKELEEIDDRWLGALGKLKQKGLVKIENNPPKGKIAIPMRDWSE</sequence>
<reference evidence="1" key="1">
    <citation type="submission" date="2020-03" db="EMBL/GenBank/DDBJ databases">
        <title>The deep terrestrial virosphere.</title>
        <authorList>
            <person name="Holmfeldt K."/>
            <person name="Nilsson E."/>
            <person name="Simone D."/>
            <person name="Lopez-Fernandez M."/>
            <person name="Wu X."/>
            <person name="de Brujin I."/>
            <person name="Lundin D."/>
            <person name="Andersson A."/>
            <person name="Bertilsson S."/>
            <person name="Dopson M."/>
        </authorList>
    </citation>
    <scope>NUCLEOTIDE SEQUENCE</scope>
    <source>
        <strain evidence="1">TM448A02160</strain>
        <strain evidence="2">TM448B02823</strain>
    </source>
</reference>
<evidence type="ECO:0000313" key="1">
    <source>
        <dbReference type="EMBL" id="QJA51471.1"/>
    </source>
</evidence>
<proteinExistence type="predicted"/>
<accession>A0A6H1ZVM7</accession>
<dbReference type="EMBL" id="MT144959">
    <property type="protein sequence ID" value="QJI01896.1"/>
    <property type="molecule type" value="Genomic_DNA"/>
</dbReference>
<evidence type="ECO:0000313" key="2">
    <source>
        <dbReference type="EMBL" id="QJI01896.1"/>
    </source>
</evidence>
<protein>
    <submittedName>
        <fullName evidence="1">Uncharacterized protein</fullName>
    </submittedName>
</protein>
<gene>
    <name evidence="1" type="ORF">TM448A02160_0005</name>
    <name evidence="2" type="ORF">TM448B02823_0005</name>
</gene>
<organism evidence="1">
    <name type="scientific">viral metagenome</name>
    <dbReference type="NCBI Taxonomy" id="1070528"/>
    <lineage>
        <taxon>unclassified sequences</taxon>
        <taxon>metagenomes</taxon>
        <taxon>organismal metagenomes</taxon>
    </lineage>
</organism>
<dbReference type="AlphaFoldDB" id="A0A6H1ZVM7"/>